<dbReference type="Pfam" id="PF21319">
    <property type="entry name" value="zf-FCS_1"/>
    <property type="match status" value="1"/>
</dbReference>
<evidence type="ECO:0000313" key="12">
    <source>
        <dbReference type="Ensembl" id="ENSVKKP00000013732.1"/>
    </source>
</evidence>
<dbReference type="Proteomes" id="UP000694545">
    <property type="component" value="Unplaced"/>
</dbReference>
<dbReference type="GO" id="GO:0003682">
    <property type="term" value="F:chromatin binding"/>
    <property type="evidence" value="ECO:0007669"/>
    <property type="project" value="TreeGrafter"/>
</dbReference>
<proteinExistence type="predicted"/>
<dbReference type="Ensembl" id="ENSVKKT00000014061.1">
    <property type="protein sequence ID" value="ENSVKKP00000013732.1"/>
    <property type="gene ID" value="ENSVKKG00000009455.1"/>
</dbReference>
<dbReference type="CDD" id="cd09577">
    <property type="entry name" value="SAM_Ph1_2_3"/>
    <property type="match status" value="1"/>
</dbReference>
<dbReference type="Gene3D" id="1.10.150.50">
    <property type="entry name" value="Transcription Factor, Ets-1"/>
    <property type="match status" value="1"/>
</dbReference>
<keyword evidence="5" id="KW-0862">Zinc</keyword>
<dbReference type="OMA" id="EGCAGRD"/>
<keyword evidence="3" id="KW-0479">Metal-binding</keyword>
<dbReference type="InterPro" id="IPR038603">
    <property type="entry name" value="Znf_FCS_sf"/>
</dbReference>
<dbReference type="PROSITE" id="PS51024">
    <property type="entry name" value="ZF_FCS"/>
    <property type="match status" value="1"/>
</dbReference>
<keyword evidence="2" id="KW-0217">Developmental protein</keyword>
<evidence type="ECO:0000256" key="9">
    <source>
        <dbReference type="SAM" id="MobiDB-lite"/>
    </source>
</evidence>
<feature type="region of interest" description="Disordered" evidence="9">
    <location>
        <begin position="538"/>
        <end position="570"/>
    </location>
</feature>
<dbReference type="GO" id="GO:0042393">
    <property type="term" value="F:histone binding"/>
    <property type="evidence" value="ECO:0007669"/>
    <property type="project" value="TreeGrafter"/>
</dbReference>
<evidence type="ECO:0000313" key="13">
    <source>
        <dbReference type="Proteomes" id="UP000694545"/>
    </source>
</evidence>
<dbReference type="Pfam" id="PF00536">
    <property type="entry name" value="SAM_1"/>
    <property type="match status" value="1"/>
</dbReference>
<dbReference type="InterPro" id="IPR001660">
    <property type="entry name" value="SAM"/>
</dbReference>
<feature type="domain" description="SAM" evidence="10">
    <location>
        <begin position="724"/>
        <end position="788"/>
    </location>
</feature>
<evidence type="ECO:0000259" key="10">
    <source>
        <dbReference type="PROSITE" id="PS50105"/>
    </source>
</evidence>
<dbReference type="SMART" id="SM00454">
    <property type="entry name" value="SAM"/>
    <property type="match status" value="1"/>
</dbReference>
<keyword evidence="7" id="KW-0539">Nucleus</keyword>
<feature type="region of interest" description="Disordered" evidence="9">
    <location>
        <begin position="437"/>
        <end position="490"/>
    </location>
</feature>
<dbReference type="InterPro" id="IPR013761">
    <property type="entry name" value="SAM/pointed_sf"/>
</dbReference>
<feature type="compositionally biased region" description="Low complexity" evidence="9">
    <location>
        <begin position="292"/>
        <end position="339"/>
    </location>
</feature>
<feature type="compositionally biased region" description="Low complexity" evidence="9">
    <location>
        <begin position="109"/>
        <end position="124"/>
    </location>
</feature>
<feature type="compositionally biased region" description="Polar residues" evidence="9">
    <location>
        <begin position="462"/>
        <end position="489"/>
    </location>
</feature>
<name>A0A8D2PYZ5_VARKO</name>
<feature type="compositionally biased region" description="Basic and acidic residues" evidence="9">
    <location>
        <begin position="693"/>
        <end position="702"/>
    </location>
</feature>
<dbReference type="Gene3D" id="3.30.60.160">
    <property type="match status" value="1"/>
</dbReference>
<dbReference type="SUPFAM" id="SSF47769">
    <property type="entry name" value="SAM/Pointed domain"/>
    <property type="match status" value="1"/>
</dbReference>
<feature type="compositionally biased region" description="Polar residues" evidence="9">
    <location>
        <begin position="542"/>
        <end position="553"/>
    </location>
</feature>
<dbReference type="PANTHER" id="PTHR12247:SF86">
    <property type="entry name" value="POLYHOMEOTIC-LIKE PROTEIN 2"/>
    <property type="match status" value="1"/>
</dbReference>
<dbReference type="PROSITE" id="PS50105">
    <property type="entry name" value="SAM_DOMAIN"/>
    <property type="match status" value="1"/>
</dbReference>
<feature type="compositionally biased region" description="Low complexity" evidence="9">
    <location>
        <begin position="674"/>
        <end position="689"/>
    </location>
</feature>
<evidence type="ECO:0000256" key="8">
    <source>
        <dbReference type="PROSITE-ProRule" id="PRU00367"/>
    </source>
</evidence>
<keyword evidence="4 8" id="KW-0863">Zinc-finger</keyword>
<dbReference type="AlphaFoldDB" id="A0A8D2PYZ5"/>
<dbReference type="GO" id="GO:0003677">
    <property type="term" value="F:DNA binding"/>
    <property type="evidence" value="ECO:0007669"/>
    <property type="project" value="UniProtKB-KW"/>
</dbReference>
<evidence type="ECO:0000256" key="5">
    <source>
        <dbReference type="ARBA" id="ARBA00022833"/>
    </source>
</evidence>
<sequence>MENEQLQAPPPISTASATASTTATTTTISSSNGRQAGPQVSVYGGIPDRQTVQVIQQALHRQPNTAAQYLQRMYAAQQQHLMLQTAALQQQHMGSPQLQNLAAVQQASLSANRLSSSSSSNGPTQPTPQQPTINLATSPAAAQLINRAQSVNSAAAASGIAQQAVLLGNANNPTLTASQAQMYLRAQMVSRPAQPDRLGVSGPPMHPLWRGGATPMHTWPGEVLGSLRGGKGSPSPAPGQVAGAPERPSERASPARTSAGGGGQPHWGGQGPSAAAAASPERPVLPRPAYSQPQTHQLVQQQKQMQHQFVIQPQLQPRPLQLQPVPGPTPSLGTLPGLPAQSHLPSQGHAAHLPPCRAPTQHKPGASQPAPHAAHPVGPLALGAPRPEGSPPGRSVGCSSHAAPRKFQHTSAVILQLQPSAGTVSSPALGSASAFVSGHASTAPPLSSARTEAGQDRVRSPPETSSPGMTSGNGSSASTIAGTAPQNGENKLPQAIVKPQILTHVIEGFVIQEGAEPFPVGRSSLLVGSLKKKYAQGLLANKPQQQDNTTTTDSEMEDPYLQESKDEGSPPKLKCELCGRLDFAYKFKRSKRFCSMACAKRYNVGCTKRVGLFHPDRSKLQKPSAPSHGRRRTCKTTLPSLSKESKKQVRPISVSGSLQLAHAQEDSSRCSDNSSYEEPLSPLSASSSASRRRQGDRDMELPDVHVRDLVGIGHHFLPSEPTKWNVEDVYEFIRSLPGCQEIAEEFRAQEIDGQALLLLKEDHLMSAMNIKLGPALKIYARICMLKDT</sequence>
<dbReference type="GO" id="GO:0045892">
    <property type="term" value="P:negative regulation of DNA-templated transcription"/>
    <property type="evidence" value="ECO:0007669"/>
    <property type="project" value="TreeGrafter"/>
</dbReference>
<evidence type="ECO:0000259" key="11">
    <source>
        <dbReference type="PROSITE" id="PS51024"/>
    </source>
</evidence>
<evidence type="ECO:0000256" key="3">
    <source>
        <dbReference type="ARBA" id="ARBA00022723"/>
    </source>
</evidence>
<evidence type="ECO:0000256" key="4">
    <source>
        <dbReference type="ARBA" id="ARBA00022771"/>
    </source>
</evidence>
<feature type="region of interest" description="Disordered" evidence="9">
    <location>
        <begin position="221"/>
        <end position="404"/>
    </location>
</feature>
<dbReference type="Pfam" id="PF16616">
    <property type="entry name" value="PHC2_SAM_assoc"/>
    <property type="match status" value="1"/>
</dbReference>
<keyword evidence="6" id="KW-0238">DNA-binding</keyword>
<dbReference type="FunFam" id="3.30.60.160:FF:000002">
    <property type="entry name" value="Polyhomeotic-like protein 2 isoform 1"/>
    <property type="match status" value="1"/>
</dbReference>
<reference evidence="12" key="2">
    <citation type="submission" date="2025-09" db="UniProtKB">
        <authorList>
            <consortium name="Ensembl"/>
        </authorList>
    </citation>
    <scope>IDENTIFICATION</scope>
</reference>
<comment type="subcellular location">
    <subcellularLocation>
        <location evidence="1">Nucleus</location>
    </subcellularLocation>
</comment>
<dbReference type="GO" id="GO:0008270">
    <property type="term" value="F:zinc ion binding"/>
    <property type="evidence" value="ECO:0007669"/>
    <property type="project" value="UniProtKB-KW"/>
</dbReference>
<feature type="region of interest" description="Disordered" evidence="9">
    <location>
        <begin position="1"/>
        <end position="44"/>
    </location>
</feature>
<dbReference type="InterPro" id="IPR012313">
    <property type="entry name" value="Znf_FCS"/>
</dbReference>
<evidence type="ECO:0000256" key="6">
    <source>
        <dbReference type="ARBA" id="ARBA00023125"/>
    </source>
</evidence>
<keyword evidence="13" id="KW-1185">Reference proteome</keyword>
<evidence type="ECO:0000256" key="7">
    <source>
        <dbReference type="ARBA" id="ARBA00023242"/>
    </source>
</evidence>
<evidence type="ECO:0000256" key="1">
    <source>
        <dbReference type="ARBA" id="ARBA00004123"/>
    </source>
</evidence>
<feature type="compositionally biased region" description="Low complexity" evidence="9">
    <location>
        <begin position="13"/>
        <end position="31"/>
    </location>
</feature>
<evidence type="ECO:0000256" key="2">
    <source>
        <dbReference type="ARBA" id="ARBA00022473"/>
    </source>
</evidence>
<protein>
    <submittedName>
        <fullName evidence="12">Polyhomeotic homolog 2</fullName>
    </submittedName>
</protein>
<dbReference type="PANTHER" id="PTHR12247">
    <property type="entry name" value="POLYCOMB GROUP PROTEIN"/>
    <property type="match status" value="1"/>
</dbReference>
<accession>A0A8D2PYZ5</accession>
<organism evidence="12 13">
    <name type="scientific">Varanus komodoensis</name>
    <name type="common">Komodo dragon</name>
    <dbReference type="NCBI Taxonomy" id="61221"/>
    <lineage>
        <taxon>Eukaryota</taxon>
        <taxon>Metazoa</taxon>
        <taxon>Chordata</taxon>
        <taxon>Craniata</taxon>
        <taxon>Vertebrata</taxon>
        <taxon>Euteleostomi</taxon>
        <taxon>Lepidosauria</taxon>
        <taxon>Squamata</taxon>
        <taxon>Bifurcata</taxon>
        <taxon>Unidentata</taxon>
        <taxon>Episquamata</taxon>
        <taxon>Toxicofera</taxon>
        <taxon>Anguimorpha</taxon>
        <taxon>Paleoanguimorpha</taxon>
        <taxon>Varanoidea</taxon>
        <taxon>Varanidae</taxon>
        <taxon>Varanus</taxon>
    </lineage>
</organism>
<dbReference type="InterPro" id="IPR050548">
    <property type="entry name" value="PcG_chromatin_remod_factors"/>
</dbReference>
<dbReference type="FunFam" id="1.10.150.50:FF:000011">
    <property type="entry name" value="Polyhomeotic-like protein 2 isoform 1"/>
    <property type="match status" value="1"/>
</dbReference>
<feature type="compositionally biased region" description="Gly residues" evidence="9">
    <location>
        <begin position="259"/>
        <end position="271"/>
    </location>
</feature>
<feature type="region of interest" description="Disordered" evidence="9">
    <location>
        <begin position="616"/>
        <end position="702"/>
    </location>
</feature>
<dbReference type="GO" id="GO:0035102">
    <property type="term" value="C:PRC1 complex"/>
    <property type="evidence" value="ECO:0007669"/>
    <property type="project" value="TreeGrafter"/>
</dbReference>
<feature type="region of interest" description="Disordered" evidence="9">
    <location>
        <begin position="109"/>
        <end position="133"/>
    </location>
</feature>
<feature type="domain" description="FCS-type" evidence="11">
    <location>
        <begin position="566"/>
        <end position="600"/>
    </location>
</feature>
<reference evidence="12" key="1">
    <citation type="submission" date="2025-08" db="UniProtKB">
        <authorList>
            <consortium name="Ensembl"/>
        </authorList>
    </citation>
    <scope>IDENTIFICATION</scope>
</reference>